<dbReference type="PANTHER" id="PTHR30269:SF32">
    <property type="entry name" value="MEMBRANE TRANSPORTER PROTEIN-RELATED"/>
    <property type="match status" value="1"/>
</dbReference>
<reference evidence="10" key="1">
    <citation type="submission" date="2016-10" db="EMBL/GenBank/DDBJ databases">
        <authorList>
            <person name="Varghese N."/>
            <person name="Submissions S."/>
        </authorList>
    </citation>
    <scope>NUCLEOTIDE SEQUENCE [LARGE SCALE GENOMIC DNA]</scope>
    <source>
        <strain evidence="10">BS3660</strain>
    </source>
</reference>
<evidence type="ECO:0000256" key="6">
    <source>
        <dbReference type="ARBA" id="ARBA00022989"/>
    </source>
</evidence>
<keyword evidence="4 8" id="KW-1003">Cell membrane</keyword>
<feature type="transmembrane region" description="Helical" evidence="8">
    <location>
        <begin position="143"/>
        <end position="162"/>
    </location>
</feature>
<dbReference type="InterPro" id="IPR052017">
    <property type="entry name" value="TSUP"/>
</dbReference>
<feature type="transmembrane region" description="Helical" evidence="8">
    <location>
        <begin position="210"/>
        <end position="232"/>
    </location>
</feature>
<feature type="transmembrane region" description="Helical" evidence="8">
    <location>
        <begin position="239"/>
        <end position="257"/>
    </location>
</feature>
<keyword evidence="7 8" id="KW-0472">Membrane</keyword>
<keyword evidence="5 8" id="KW-0812">Transmembrane</keyword>
<protein>
    <recommendedName>
        <fullName evidence="8">Probable membrane transporter protein</fullName>
    </recommendedName>
</protein>
<dbReference type="EMBL" id="FNTC01000002">
    <property type="protein sequence ID" value="SEB70184.1"/>
    <property type="molecule type" value="Genomic_DNA"/>
</dbReference>
<keyword evidence="3" id="KW-0813">Transport</keyword>
<feature type="transmembrane region" description="Helical" evidence="8">
    <location>
        <begin position="174"/>
        <end position="198"/>
    </location>
</feature>
<name>A0A1H4LHP4_PSEJE</name>
<evidence type="ECO:0000256" key="8">
    <source>
        <dbReference type="RuleBase" id="RU363041"/>
    </source>
</evidence>
<evidence type="ECO:0000256" key="3">
    <source>
        <dbReference type="ARBA" id="ARBA00022448"/>
    </source>
</evidence>
<dbReference type="Proteomes" id="UP000198542">
    <property type="component" value="Unassembled WGS sequence"/>
</dbReference>
<sequence length="289" mass="30154">MASDTAPDYSASCLKRGSLSIWQIFNQPPRAHHGPMNTLSAFYQHLGLALSLLVIGTFVLAGMIKGVIGLGLPTVAMGLLGLAMAPTQAAALLIIPATLTNIWQLAFGGHLSGLAKRLWPMLLAIFIGTGAGTLWVGMSGGHWVVRGLGAALLLYALSGLFLPTVRVGRRSERWLGPLCGVLTGVITSATGVFVIPAVPYLQALGLSKDQLVQALGLSFTVSTLALAGGLLWRGALGGGELSASLLALIPAMLGMWLGQSLRQRISALWFKRVFFVGLGLLGGHLLISG</sequence>
<dbReference type="GO" id="GO:0005886">
    <property type="term" value="C:plasma membrane"/>
    <property type="evidence" value="ECO:0007669"/>
    <property type="project" value="UniProtKB-SubCell"/>
</dbReference>
<keyword evidence="10" id="KW-1185">Reference proteome</keyword>
<evidence type="ECO:0000256" key="5">
    <source>
        <dbReference type="ARBA" id="ARBA00022692"/>
    </source>
</evidence>
<keyword evidence="6 8" id="KW-1133">Transmembrane helix</keyword>
<evidence type="ECO:0000313" key="10">
    <source>
        <dbReference type="Proteomes" id="UP000198542"/>
    </source>
</evidence>
<dbReference type="Pfam" id="PF01925">
    <property type="entry name" value="TauE"/>
    <property type="match status" value="1"/>
</dbReference>
<proteinExistence type="inferred from homology"/>
<comment type="similarity">
    <text evidence="2 8">Belongs to the 4-toluene sulfonate uptake permease (TSUP) (TC 2.A.102) family.</text>
</comment>
<dbReference type="InterPro" id="IPR002781">
    <property type="entry name" value="TM_pro_TauE-like"/>
</dbReference>
<gene>
    <name evidence="9" type="ORF">SAMN04490187_1643</name>
</gene>
<evidence type="ECO:0000256" key="2">
    <source>
        <dbReference type="ARBA" id="ARBA00009142"/>
    </source>
</evidence>
<evidence type="ECO:0000256" key="1">
    <source>
        <dbReference type="ARBA" id="ARBA00004651"/>
    </source>
</evidence>
<feature type="transmembrane region" description="Helical" evidence="8">
    <location>
        <begin position="118"/>
        <end position="137"/>
    </location>
</feature>
<evidence type="ECO:0000256" key="4">
    <source>
        <dbReference type="ARBA" id="ARBA00022475"/>
    </source>
</evidence>
<evidence type="ECO:0000256" key="7">
    <source>
        <dbReference type="ARBA" id="ARBA00023136"/>
    </source>
</evidence>
<accession>A0A1H4LHP4</accession>
<organism evidence="9 10">
    <name type="scientific">Pseudomonas jessenii</name>
    <dbReference type="NCBI Taxonomy" id="77298"/>
    <lineage>
        <taxon>Bacteria</taxon>
        <taxon>Pseudomonadati</taxon>
        <taxon>Pseudomonadota</taxon>
        <taxon>Gammaproteobacteria</taxon>
        <taxon>Pseudomonadales</taxon>
        <taxon>Pseudomonadaceae</taxon>
        <taxon>Pseudomonas</taxon>
    </lineage>
</organism>
<comment type="subcellular location">
    <subcellularLocation>
        <location evidence="1 8">Cell membrane</location>
        <topology evidence="1 8">Multi-pass membrane protein</topology>
    </subcellularLocation>
</comment>
<feature type="transmembrane region" description="Helical" evidence="8">
    <location>
        <begin position="67"/>
        <end position="85"/>
    </location>
</feature>
<feature type="transmembrane region" description="Helical" evidence="8">
    <location>
        <begin position="42"/>
        <end position="60"/>
    </location>
</feature>
<feature type="transmembrane region" description="Helical" evidence="8">
    <location>
        <begin position="91"/>
        <end position="111"/>
    </location>
</feature>
<dbReference type="PANTHER" id="PTHR30269">
    <property type="entry name" value="TRANSMEMBRANE PROTEIN YFCA"/>
    <property type="match status" value="1"/>
</dbReference>
<feature type="transmembrane region" description="Helical" evidence="8">
    <location>
        <begin position="269"/>
        <end position="287"/>
    </location>
</feature>
<dbReference type="AlphaFoldDB" id="A0A1H4LHP4"/>
<evidence type="ECO:0000313" key="9">
    <source>
        <dbReference type="EMBL" id="SEB70184.1"/>
    </source>
</evidence>